<reference evidence="3" key="2">
    <citation type="submission" date="2018-05" db="EMBL/GenBank/DDBJ databases">
        <title>OmerRS3 (Oryza meridionalis Reference Sequence Version 3).</title>
        <authorList>
            <person name="Zhang J."/>
            <person name="Kudrna D."/>
            <person name="Lee S."/>
            <person name="Talag J."/>
            <person name="Welchert J."/>
            <person name="Wing R.A."/>
        </authorList>
    </citation>
    <scope>NUCLEOTIDE SEQUENCE [LARGE SCALE GENOMIC DNA]</scope>
    <source>
        <strain evidence="3">cv. OR44</strain>
    </source>
</reference>
<evidence type="ECO:0000256" key="1">
    <source>
        <dbReference type="SAM" id="MobiDB-lite"/>
    </source>
</evidence>
<dbReference type="PANTHER" id="PTHR31111:SF133">
    <property type="entry name" value="OS07G0196600 PROTEIN"/>
    <property type="match status" value="1"/>
</dbReference>
<dbReference type="InterPro" id="IPR001810">
    <property type="entry name" value="F-box_dom"/>
</dbReference>
<dbReference type="HOGENOM" id="CLU_1135008_0_0_1"/>
<name>A0A0E0E9J1_9ORYZ</name>
<dbReference type="EnsemblPlants" id="OMERI07G07010.1">
    <property type="protein sequence ID" value="OMERI07G07010.1"/>
    <property type="gene ID" value="OMERI07G07010"/>
</dbReference>
<protein>
    <recommendedName>
        <fullName evidence="2">F-box domain-containing protein</fullName>
    </recommendedName>
</protein>
<feature type="region of interest" description="Disordered" evidence="1">
    <location>
        <begin position="241"/>
        <end position="261"/>
    </location>
</feature>
<dbReference type="Gene3D" id="1.20.1280.50">
    <property type="match status" value="1"/>
</dbReference>
<dbReference type="Proteomes" id="UP000008021">
    <property type="component" value="Chromosome 7"/>
</dbReference>
<sequence length="261" mass="28335">MAPPSRANGGDYPVVAVSNDGVLMVDLLHEVLLCLPARPLCRLHAVCRPWRALLSGDPVFAAAHAARHPAPHLAVAVRGRLNSYGRELVDVYVVDASSGDIVKRACAGRCDRPAEVSTHGGVALLVDNNQLLRVLDPVTLARIASTGEYKVMHITKDGELKHGEQQACSVLTLACDSVNGGRLALWREVRPSQPYTVSTSRRFAVVVGGVAYFVLLYEYRLWRRDWIAAFDLEAEQWRPDLVGGPPETTMTPGTSPSPLPS</sequence>
<keyword evidence="4" id="KW-1185">Reference proteome</keyword>
<dbReference type="AlphaFoldDB" id="A0A0E0E9J1"/>
<feature type="compositionally biased region" description="Low complexity" evidence="1">
    <location>
        <begin position="243"/>
        <end position="254"/>
    </location>
</feature>
<dbReference type="PANTHER" id="PTHR31111">
    <property type="entry name" value="BNAA05G37150D PROTEIN-RELATED"/>
    <property type="match status" value="1"/>
</dbReference>
<proteinExistence type="predicted"/>
<dbReference type="SUPFAM" id="SSF81383">
    <property type="entry name" value="F-box domain"/>
    <property type="match status" value="1"/>
</dbReference>
<feature type="domain" description="F-box" evidence="2">
    <location>
        <begin position="26"/>
        <end position="57"/>
    </location>
</feature>
<dbReference type="InterPro" id="IPR036047">
    <property type="entry name" value="F-box-like_dom_sf"/>
</dbReference>
<reference evidence="3" key="1">
    <citation type="submission" date="2015-04" db="UniProtKB">
        <authorList>
            <consortium name="EnsemblPlants"/>
        </authorList>
    </citation>
    <scope>IDENTIFICATION</scope>
</reference>
<evidence type="ECO:0000313" key="3">
    <source>
        <dbReference type="EnsemblPlants" id="OMERI07G07010.1"/>
    </source>
</evidence>
<dbReference type="STRING" id="40149.A0A0E0E9J1"/>
<evidence type="ECO:0000313" key="4">
    <source>
        <dbReference type="Proteomes" id="UP000008021"/>
    </source>
</evidence>
<evidence type="ECO:0000259" key="2">
    <source>
        <dbReference type="Pfam" id="PF00646"/>
    </source>
</evidence>
<organism evidence="3">
    <name type="scientific">Oryza meridionalis</name>
    <dbReference type="NCBI Taxonomy" id="40149"/>
    <lineage>
        <taxon>Eukaryota</taxon>
        <taxon>Viridiplantae</taxon>
        <taxon>Streptophyta</taxon>
        <taxon>Embryophyta</taxon>
        <taxon>Tracheophyta</taxon>
        <taxon>Spermatophyta</taxon>
        <taxon>Magnoliopsida</taxon>
        <taxon>Liliopsida</taxon>
        <taxon>Poales</taxon>
        <taxon>Poaceae</taxon>
        <taxon>BOP clade</taxon>
        <taxon>Oryzoideae</taxon>
        <taxon>Oryzeae</taxon>
        <taxon>Oryzinae</taxon>
        <taxon>Oryza</taxon>
    </lineage>
</organism>
<accession>A0A0E0E9J1</accession>
<dbReference type="Pfam" id="PF00646">
    <property type="entry name" value="F-box"/>
    <property type="match status" value="1"/>
</dbReference>
<dbReference type="Gramene" id="OMERI07G07010.1">
    <property type="protein sequence ID" value="OMERI07G07010.1"/>
    <property type="gene ID" value="OMERI07G07010"/>
</dbReference>